<sequence length="184" mass="21321">MKRLSWADSHPLTADYYDNEWGRRSGEQYLFEMLVLESFQAGLSWLTVLKKRSVIAASFDQFDIDKIAHYSDEDIERIMKTPDMIRHRLKITSTIRNAQVFREVQQSFGSFKDYLLSFTAGQTVIKAYSHESDIPVQSELSRTVSQDMKKRGFKFIGPVIIYTYLSAVGIIQDLIEEDEDDEVS</sequence>
<name>A0A9Q8CLA6_9STAP</name>
<proteinExistence type="predicted"/>
<protein>
    <submittedName>
        <fullName evidence="2">DNA-3-methyladenine glycosylase I</fullName>
    </submittedName>
</protein>
<evidence type="ECO:0000256" key="1">
    <source>
        <dbReference type="SAM" id="Phobius"/>
    </source>
</evidence>
<reference evidence="2 3" key="1">
    <citation type="submission" date="2019-01" db="EMBL/GenBank/DDBJ databases">
        <title>Draft genome sequences of the type strains of six Macrococcus species.</title>
        <authorList>
            <person name="Mazhar S."/>
            <person name="Altermann E."/>
            <person name="Hill C."/>
            <person name="Mcauliffe O."/>
        </authorList>
    </citation>
    <scope>NUCLEOTIDE SEQUENCE [LARGE SCALE GENOMIC DNA]</scope>
    <source>
        <strain evidence="2 3">ATCC 51828</strain>
    </source>
</reference>
<comment type="caution">
    <text evidence="2">The sequence shown here is derived from an EMBL/GenBank/DDBJ whole genome shotgun (WGS) entry which is preliminary data.</text>
</comment>
<dbReference type="InterPro" id="IPR011257">
    <property type="entry name" value="DNA_glycosylase"/>
</dbReference>
<dbReference type="OrthoDB" id="9807664at2"/>
<keyword evidence="1" id="KW-0812">Transmembrane</keyword>
<dbReference type="AlphaFoldDB" id="A0A9Q8CLA6"/>
<organism evidence="2 3">
    <name type="scientific">Macrococcus carouselicus</name>
    <dbReference type="NCBI Taxonomy" id="69969"/>
    <lineage>
        <taxon>Bacteria</taxon>
        <taxon>Bacillati</taxon>
        <taxon>Bacillota</taxon>
        <taxon>Bacilli</taxon>
        <taxon>Bacillales</taxon>
        <taxon>Staphylococcaceae</taxon>
        <taxon>Macrococcus</taxon>
    </lineage>
</organism>
<feature type="transmembrane region" description="Helical" evidence="1">
    <location>
        <begin position="155"/>
        <end position="175"/>
    </location>
</feature>
<dbReference type="Gene3D" id="1.10.340.30">
    <property type="entry name" value="Hypothetical protein, domain 2"/>
    <property type="match status" value="1"/>
</dbReference>
<dbReference type="PANTHER" id="PTHR30037">
    <property type="entry name" value="DNA-3-METHYLADENINE GLYCOSYLASE 1"/>
    <property type="match status" value="1"/>
</dbReference>
<keyword evidence="3" id="KW-1185">Reference proteome</keyword>
<dbReference type="GO" id="GO:0008725">
    <property type="term" value="F:DNA-3-methyladenine glycosylase activity"/>
    <property type="evidence" value="ECO:0007669"/>
    <property type="project" value="InterPro"/>
</dbReference>
<evidence type="ECO:0000313" key="2">
    <source>
        <dbReference type="EMBL" id="TDM02503.1"/>
    </source>
</evidence>
<dbReference type="InterPro" id="IPR005019">
    <property type="entry name" value="Adenine_glyco"/>
</dbReference>
<dbReference type="PANTHER" id="PTHR30037:SF4">
    <property type="entry name" value="DNA-3-METHYLADENINE GLYCOSYLASE I"/>
    <property type="match status" value="1"/>
</dbReference>
<dbReference type="GO" id="GO:0006284">
    <property type="term" value="P:base-excision repair"/>
    <property type="evidence" value="ECO:0007669"/>
    <property type="project" value="InterPro"/>
</dbReference>
<evidence type="ECO:0000313" key="3">
    <source>
        <dbReference type="Proteomes" id="UP000295280"/>
    </source>
</evidence>
<dbReference type="SUPFAM" id="SSF48150">
    <property type="entry name" value="DNA-glycosylase"/>
    <property type="match status" value="1"/>
</dbReference>
<dbReference type="RefSeq" id="WP_133417985.1">
    <property type="nucleotide sequence ID" value="NZ_SCWD01000002.1"/>
</dbReference>
<dbReference type="Pfam" id="PF03352">
    <property type="entry name" value="Adenine_glyco"/>
    <property type="match status" value="1"/>
</dbReference>
<keyword evidence="1" id="KW-1133">Transmembrane helix</keyword>
<dbReference type="Proteomes" id="UP000295280">
    <property type="component" value="Unassembled WGS sequence"/>
</dbReference>
<accession>A0A9Q8CLA6</accession>
<gene>
    <name evidence="2" type="ORF">ERX40_08080</name>
</gene>
<dbReference type="EMBL" id="SCWD01000002">
    <property type="protein sequence ID" value="TDM02503.1"/>
    <property type="molecule type" value="Genomic_DNA"/>
</dbReference>
<dbReference type="InterPro" id="IPR052891">
    <property type="entry name" value="DNA-3mA_glycosylase"/>
</dbReference>
<keyword evidence="1" id="KW-0472">Membrane</keyword>